<evidence type="ECO:0000313" key="2">
    <source>
        <dbReference type="Proteomes" id="UP000285084"/>
    </source>
</evidence>
<gene>
    <name evidence="1" type="ORF">BFJ69_g9800</name>
</gene>
<accession>A0A420MXV5</accession>
<dbReference type="AlphaFoldDB" id="A0A420MXV5"/>
<name>A0A420MXV5_FUSOX</name>
<dbReference type="EMBL" id="MRCX01000092">
    <property type="protein sequence ID" value="RKK72838.1"/>
    <property type="molecule type" value="Genomic_DNA"/>
</dbReference>
<evidence type="ECO:0000313" key="1">
    <source>
        <dbReference type="EMBL" id="RKK72838.1"/>
    </source>
</evidence>
<comment type="caution">
    <text evidence="1">The sequence shown here is derived from an EMBL/GenBank/DDBJ whole genome shotgun (WGS) entry which is preliminary data.</text>
</comment>
<organism evidence="1 2">
    <name type="scientific">Fusarium oxysporum</name>
    <name type="common">Fusarium vascular wilt</name>
    <dbReference type="NCBI Taxonomy" id="5507"/>
    <lineage>
        <taxon>Eukaryota</taxon>
        <taxon>Fungi</taxon>
        <taxon>Dikarya</taxon>
        <taxon>Ascomycota</taxon>
        <taxon>Pezizomycotina</taxon>
        <taxon>Sordariomycetes</taxon>
        <taxon>Hypocreomycetidae</taxon>
        <taxon>Hypocreales</taxon>
        <taxon>Nectriaceae</taxon>
        <taxon>Fusarium</taxon>
        <taxon>Fusarium oxysporum species complex</taxon>
    </lineage>
</organism>
<protein>
    <submittedName>
        <fullName evidence="1">Uncharacterized protein</fullName>
    </submittedName>
</protein>
<sequence length="43" mass="5034">MYWTWIGLIGELEKEDKRQWGDGFLAARLEAGHTVRSHVEMES</sequence>
<proteinExistence type="predicted"/>
<reference evidence="1 2" key="1">
    <citation type="journal article" date="2018" name="Sci. Rep.">
        <title>Characterisation of pathogen-specific regions and novel effector candidates in Fusarium oxysporum f. sp. cepae.</title>
        <authorList>
            <person name="Armitage A.D."/>
            <person name="Taylor A."/>
            <person name="Sobczyk M.K."/>
            <person name="Baxter L."/>
            <person name="Greenfield B.P."/>
            <person name="Bates H.J."/>
            <person name="Wilson F."/>
            <person name="Jackson A.C."/>
            <person name="Ott S."/>
            <person name="Harrison R.J."/>
            <person name="Clarkson J.P."/>
        </authorList>
    </citation>
    <scope>NUCLEOTIDE SEQUENCE [LARGE SCALE GENOMIC DNA]</scope>
    <source>
        <strain evidence="1 2">Fo_A13</strain>
    </source>
</reference>
<dbReference type="Proteomes" id="UP000285084">
    <property type="component" value="Unassembled WGS sequence"/>
</dbReference>